<evidence type="ECO:0000256" key="1">
    <source>
        <dbReference type="ARBA" id="ARBA00022679"/>
    </source>
</evidence>
<dbReference type="InterPro" id="IPR003018">
    <property type="entry name" value="GAF"/>
</dbReference>
<feature type="domain" description="ANTAR" evidence="5">
    <location>
        <begin position="182"/>
        <end position="243"/>
    </location>
</feature>
<dbReference type="PIRSF" id="PIRSF036625">
    <property type="entry name" value="GAF_ANTAR"/>
    <property type="match status" value="1"/>
</dbReference>
<gene>
    <name evidence="6" type="ORF">AVDCRST_MAG41-25</name>
</gene>
<dbReference type="Gene3D" id="3.30.450.40">
    <property type="match status" value="1"/>
</dbReference>
<evidence type="ECO:0000256" key="2">
    <source>
        <dbReference type="ARBA" id="ARBA00022777"/>
    </source>
</evidence>
<keyword evidence="4" id="KW-0804">Transcription</keyword>
<organism evidence="6">
    <name type="scientific">uncultured Mycobacteriales bacterium</name>
    <dbReference type="NCBI Taxonomy" id="581187"/>
    <lineage>
        <taxon>Bacteria</taxon>
        <taxon>Bacillati</taxon>
        <taxon>Actinomycetota</taxon>
        <taxon>Actinomycetes</taxon>
        <taxon>Mycobacteriales</taxon>
        <taxon>environmental samples</taxon>
    </lineage>
</organism>
<dbReference type="SUPFAM" id="SSF52172">
    <property type="entry name" value="CheY-like"/>
    <property type="match status" value="1"/>
</dbReference>
<dbReference type="AlphaFoldDB" id="A0A6J4H0M8"/>
<protein>
    <recommendedName>
        <fullName evidence="5">ANTAR domain-containing protein</fullName>
    </recommendedName>
</protein>
<reference evidence="6" key="1">
    <citation type="submission" date="2020-02" db="EMBL/GenBank/DDBJ databases">
        <authorList>
            <person name="Meier V. D."/>
        </authorList>
    </citation>
    <scope>NUCLEOTIDE SEQUENCE</scope>
    <source>
        <strain evidence="6">AVDCRST_MAG41</strain>
    </source>
</reference>
<dbReference type="InterPro" id="IPR029016">
    <property type="entry name" value="GAF-like_dom_sf"/>
</dbReference>
<dbReference type="PROSITE" id="PS50921">
    <property type="entry name" value="ANTAR"/>
    <property type="match status" value="1"/>
</dbReference>
<dbReference type="InterPro" id="IPR036388">
    <property type="entry name" value="WH-like_DNA-bd_sf"/>
</dbReference>
<dbReference type="SMART" id="SM00065">
    <property type="entry name" value="GAF"/>
    <property type="match status" value="1"/>
</dbReference>
<dbReference type="InterPro" id="IPR012074">
    <property type="entry name" value="GAF_ANTAR"/>
</dbReference>
<dbReference type="Gene3D" id="1.10.10.10">
    <property type="entry name" value="Winged helix-like DNA-binding domain superfamily/Winged helix DNA-binding domain"/>
    <property type="match status" value="1"/>
</dbReference>
<evidence type="ECO:0000256" key="3">
    <source>
        <dbReference type="ARBA" id="ARBA00023015"/>
    </source>
</evidence>
<keyword evidence="2" id="KW-0418">Kinase</keyword>
<dbReference type="InterPro" id="IPR011006">
    <property type="entry name" value="CheY-like_superfamily"/>
</dbReference>
<sequence length="253" mass="26249">MSSTPAPRDRHRDDRPADKDLELQQALLRLGRLDLAGLPLGEVLAQVAALAKASIPGADEVSVTLLDGDHARSVAFTGALAIELDERQYDRGFGPCMDAAVSGATITIPDTAADESYADFSAVAARAGIRSSLSVGMPVPPRVVGGLNLYAAAPAAFDQGSVALARAFADYSAVALLNAALISSSTALAAQLQQAMASRATIEQAKGIIMGRLHCDPDTAFAHLVRRSQHSNIKLTRIAADVVADAGAPPTDR</sequence>
<dbReference type="SUPFAM" id="SSF55781">
    <property type="entry name" value="GAF domain-like"/>
    <property type="match status" value="1"/>
</dbReference>
<dbReference type="Pfam" id="PF03861">
    <property type="entry name" value="ANTAR"/>
    <property type="match status" value="1"/>
</dbReference>
<evidence type="ECO:0000313" key="6">
    <source>
        <dbReference type="EMBL" id="CAA9211861.1"/>
    </source>
</evidence>
<name>A0A6J4H0M8_9ACTN</name>
<accession>A0A6J4H0M8</accession>
<dbReference type="SMART" id="SM01012">
    <property type="entry name" value="ANTAR"/>
    <property type="match status" value="1"/>
</dbReference>
<keyword evidence="3" id="KW-0805">Transcription regulation</keyword>
<keyword evidence="1" id="KW-0808">Transferase</keyword>
<dbReference type="GO" id="GO:0016301">
    <property type="term" value="F:kinase activity"/>
    <property type="evidence" value="ECO:0007669"/>
    <property type="project" value="UniProtKB-KW"/>
</dbReference>
<dbReference type="GO" id="GO:0003723">
    <property type="term" value="F:RNA binding"/>
    <property type="evidence" value="ECO:0007669"/>
    <property type="project" value="InterPro"/>
</dbReference>
<evidence type="ECO:0000256" key="4">
    <source>
        <dbReference type="ARBA" id="ARBA00023163"/>
    </source>
</evidence>
<proteinExistence type="predicted"/>
<dbReference type="InterPro" id="IPR005561">
    <property type="entry name" value="ANTAR"/>
</dbReference>
<evidence type="ECO:0000259" key="5">
    <source>
        <dbReference type="PROSITE" id="PS50921"/>
    </source>
</evidence>
<dbReference type="Pfam" id="PF13185">
    <property type="entry name" value="GAF_2"/>
    <property type="match status" value="1"/>
</dbReference>
<dbReference type="EMBL" id="CADCTP010000002">
    <property type="protein sequence ID" value="CAA9211861.1"/>
    <property type="molecule type" value="Genomic_DNA"/>
</dbReference>